<evidence type="ECO:0000256" key="5">
    <source>
        <dbReference type="ARBA" id="ARBA00023136"/>
    </source>
</evidence>
<dbReference type="GO" id="GO:0046513">
    <property type="term" value="P:ceramide biosynthetic process"/>
    <property type="evidence" value="ECO:0007669"/>
    <property type="project" value="InterPro"/>
</dbReference>
<dbReference type="SMART" id="SM00724">
    <property type="entry name" value="TLC"/>
    <property type="match status" value="1"/>
</dbReference>
<dbReference type="Proteomes" id="UP000246702">
    <property type="component" value="Unassembled WGS sequence"/>
</dbReference>
<dbReference type="InterPro" id="IPR006634">
    <property type="entry name" value="TLC-dom"/>
</dbReference>
<evidence type="ECO:0000256" key="4">
    <source>
        <dbReference type="ARBA" id="ARBA00022989"/>
    </source>
</evidence>
<evidence type="ECO:0000259" key="9">
    <source>
        <dbReference type="PROSITE" id="PS50922"/>
    </source>
</evidence>
<dbReference type="PIRSF" id="PIRSF005225">
    <property type="entry name" value="LAG1_LAC1"/>
    <property type="match status" value="1"/>
</dbReference>
<feature type="region of interest" description="Disordered" evidence="7">
    <location>
        <begin position="370"/>
        <end position="430"/>
    </location>
</feature>
<feature type="transmembrane region" description="Helical" evidence="8">
    <location>
        <begin position="41"/>
        <end position="62"/>
    </location>
</feature>
<comment type="similarity">
    <text evidence="2">Belongs to the sphingosine N-acyltransferase family.</text>
</comment>
<feature type="transmembrane region" description="Helical" evidence="8">
    <location>
        <begin position="135"/>
        <end position="153"/>
    </location>
</feature>
<gene>
    <name evidence="10" type="ORF">BO94DRAFT_460186</name>
</gene>
<dbReference type="InterPro" id="IPR016439">
    <property type="entry name" value="Lag1/Lac1-like"/>
</dbReference>
<organism evidence="10 11">
    <name type="scientific">Aspergillus sclerotioniger CBS 115572</name>
    <dbReference type="NCBI Taxonomy" id="1450535"/>
    <lineage>
        <taxon>Eukaryota</taxon>
        <taxon>Fungi</taxon>
        <taxon>Dikarya</taxon>
        <taxon>Ascomycota</taxon>
        <taxon>Pezizomycotina</taxon>
        <taxon>Eurotiomycetes</taxon>
        <taxon>Eurotiomycetidae</taxon>
        <taxon>Eurotiales</taxon>
        <taxon>Aspergillaceae</taxon>
        <taxon>Aspergillus</taxon>
        <taxon>Aspergillus subgen. Circumdati</taxon>
    </lineage>
</organism>
<feature type="compositionally biased region" description="Acidic residues" evidence="7">
    <location>
        <begin position="374"/>
        <end position="385"/>
    </location>
</feature>
<evidence type="ECO:0000256" key="8">
    <source>
        <dbReference type="SAM" id="Phobius"/>
    </source>
</evidence>
<evidence type="ECO:0000256" key="3">
    <source>
        <dbReference type="ARBA" id="ARBA00022692"/>
    </source>
</evidence>
<sequence>MARDAVSPASQSVPELNARISTSSGHHRPTAKETTFREWMLANQIGISLTILSMLLAVHHLYPSLNPYTGPFFQLSYCQPASGDYVQGWDDIYFIASSAIALIGIRAIVIDWVLQPLAQSYGLKRKTSLRLAEQGWPCLYYGFSWALGMYIWSNSSYWGDFSAVWNQWPARNVSGLLKWYLLVQLAFWVQQLLVINIEERRKDHYQMLTHHVITIVLFGSAYIYGFYNVSNVVLALMDIVDQLLPTAKILKYLKLERSCNIAFGVFMATWLVTRHIYYPQLCWSIYKDVPAKMAYGCYSGSTAEMTSTDGYPNGWRYLIAPFQNLNGPICMNRTVKWIFLSCLLALQALSLIWFTMVIRVAVGVIRTGNAEEPRSDDEDEEEEENGAGKDGPNGTSVMTDSAGAEWRRANAPSNVRPRGRGRVRLGDQSDHKALLGRIGCDKPT</sequence>
<dbReference type="AlphaFoldDB" id="A0A317XB81"/>
<evidence type="ECO:0000256" key="7">
    <source>
        <dbReference type="SAM" id="MobiDB-lite"/>
    </source>
</evidence>
<reference evidence="10 11" key="1">
    <citation type="submission" date="2016-12" db="EMBL/GenBank/DDBJ databases">
        <title>The genomes of Aspergillus section Nigri reveals drivers in fungal speciation.</title>
        <authorList>
            <consortium name="DOE Joint Genome Institute"/>
            <person name="Vesth T.C."/>
            <person name="Nybo J."/>
            <person name="Theobald S."/>
            <person name="Brandl J."/>
            <person name="Frisvad J.C."/>
            <person name="Nielsen K.F."/>
            <person name="Lyhne E.K."/>
            <person name="Kogle M.E."/>
            <person name="Kuo A."/>
            <person name="Riley R."/>
            <person name="Clum A."/>
            <person name="Nolan M."/>
            <person name="Lipzen A."/>
            <person name="Salamov A."/>
            <person name="Henrissat B."/>
            <person name="Wiebenga A."/>
            <person name="De Vries R.P."/>
            <person name="Grigoriev I.V."/>
            <person name="Mortensen U.H."/>
            <person name="Andersen M.R."/>
            <person name="Baker S.E."/>
        </authorList>
    </citation>
    <scope>NUCLEOTIDE SEQUENCE [LARGE SCALE GENOMIC DNA]</scope>
    <source>
        <strain evidence="10 11">CBS 115572</strain>
    </source>
</reference>
<dbReference type="PANTHER" id="PTHR12560:SF0">
    <property type="entry name" value="LD18904P"/>
    <property type="match status" value="1"/>
</dbReference>
<dbReference type="Pfam" id="PF03798">
    <property type="entry name" value="TRAM_LAG1_CLN8"/>
    <property type="match status" value="1"/>
</dbReference>
<protein>
    <submittedName>
        <fullName evidence="10">Longevity assurance proteins LAG1/LAC1</fullName>
    </submittedName>
</protein>
<accession>A0A317XB81</accession>
<dbReference type="PANTHER" id="PTHR12560">
    <property type="entry name" value="LONGEVITY ASSURANCE FACTOR 1 LAG1"/>
    <property type="match status" value="1"/>
</dbReference>
<feature type="region of interest" description="Disordered" evidence="7">
    <location>
        <begin position="1"/>
        <end position="31"/>
    </location>
</feature>
<evidence type="ECO:0000256" key="6">
    <source>
        <dbReference type="PROSITE-ProRule" id="PRU00205"/>
    </source>
</evidence>
<evidence type="ECO:0000313" key="10">
    <source>
        <dbReference type="EMBL" id="PWY93800.1"/>
    </source>
</evidence>
<dbReference type="EMBL" id="MSFK01000006">
    <property type="protein sequence ID" value="PWY93800.1"/>
    <property type="molecule type" value="Genomic_DNA"/>
</dbReference>
<evidence type="ECO:0000256" key="2">
    <source>
        <dbReference type="ARBA" id="ARBA00009808"/>
    </source>
</evidence>
<dbReference type="GO" id="GO:0016020">
    <property type="term" value="C:membrane"/>
    <property type="evidence" value="ECO:0007669"/>
    <property type="project" value="UniProtKB-SubCell"/>
</dbReference>
<keyword evidence="11" id="KW-1185">Reference proteome</keyword>
<dbReference type="RefSeq" id="XP_025470561.1">
    <property type="nucleotide sequence ID" value="XM_025607872.1"/>
</dbReference>
<name>A0A317XB81_9EURO</name>
<evidence type="ECO:0000256" key="1">
    <source>
        <dbReference type="ARBA" id="ARBA00004141"/>
    </source>
</evidence>
<feature type="compositionally biased region" description="Polar residues" evidence="7">
    <location>
        <begin position="8"/>
        <end position="24"/>
    </location>
</feature>
<feature type="transmembrane region" description="Helical" evidence="8">
    <location>
        <begin position="207"/>
        <end position="227"/>
    </location>
</feature>
<dbReference type="GO" id="GO:0050291">
    <property type="term" value="F:sphingosine N-acyltransferase activity"/>
    <property type="evidence" value="ECO:0007669"/>
    <property type="project" value="InterPro"/>
</dbReference>
<proteinExistence type="inferred from homology"/>
<evidence type="ECO:0000313" key="11">
    <source>
        <dbReference type="Proteomes" id="UP000246702"/>
    </source>
</evidence>
<dbReference type="GeneID" id="37110015"/>
<keyword evidence="5 6" id="KW-0472">Membrane</keyword>
<dbReference type="OrthoDB" id="537032at2759"/>
<keyword evidence="4 8" id="KW-1133">Transmembrane helix</keyword>
<comment type="caution">
    <text evidence="10">The sequence shown here is derived from an EMBL/GenBank/DDBJ whole genome shotgun (WGS) entry which is preliminary data.</text>
</comment>
<feature type="transmembrane region" description="Helical" evidence="8">
    <location>
        <begin position="337"/>
        <end position="358"/>
    </location>
</feature>
<keyword evidence="3 6" id="KW-0812">Transmembrane</keyword>
<feature type="transmembrane region" description="Helical" evidence="8">
    <location>
        <begin position="173"/>
        <end position="195"/>
    </location>
</feature>
<dbReference type="PROSITE" id="PS50922">
    <property type="entry name" value="TLC"/>
    <property type="match status" value="1"/>
</dbReference>
<feature type="transmembrane region" description="Helical" evidence="8">
    <location>
        <begin position="92"/>
        <end position="114"/>
    </location>
</feature>
<dbReference type="STRING" id="1450535.A0A317XB81"/>
<comment type="subcellular location">
    <subcellularLocation>
        <location evidence="1">Membrane</location>
        <topology evidence="1">Multi-pass membrane protein</topology>
    </subcellularLocation>
</comment>
<feature type="domain" description="TLC" evidence="9">
    <location>
        <begin position="129"/>
        <end position="366"/>
    </location>
</feature>